<keyword evidence="3" id="KW-1003">Cell membrane</keyword>
<gene>
    <name evidence="10" type="ORF">IAA64_01875</name>
</gene>
<dbReference type="InterPro" id="IPR017871">
    <property type="entry name" value="ABC_transporter-like_CS"/>
</dbReference>
<comment type="subcellular location">
    <subcellularLocation>
        <location evidence="1">Cell membrane</location>
        <topology evidence="1">Peripheral membrane protein</topology>
    </subcellularLocation>
</comment>
<dbReference type="Pfam" id="PF00005">
    <property type="entry name" value="ABC_tran"/>
    <property type="match status" value="2"/>
</dbReference>
<dbReference type="InterPro" id="IPR027417">
    <property type="entry name" value="P-loop_NTPase"/>
</dbReference>
<evidence type="ECO:0000256" key="3">
    <source>
        <dbReference type="ARBA" id="ARBA00022475"/>
    </source>
</evidence>
<feature type="domain" description="ABC transporter" evidence="9">
    <location>
        <begin position="239"/>
        <end position="492"/>
    </location>
</feature>
<dbReference type="GO" id="GO:0005886">
    <property type="term" value="C:plasma membrane"/>
    <property type="evidence" value="ECO:0007669"/>
    <property type="project" value="UniProtKB-SubCell"/>
</dbReference>
<evidence type="ECO:0000256" key="6">
    <source>
        <dbReference type="ARBA" id="ARBA00022840"/>
    </source>
</evidence>
<dbReference type="Gene3D" id="3.40.50.300">
    <property type="entry name" value="P-loop containing nucleotide triphosphate hydrolases"/>
    <property type="match status" value="2"/>
</dbReference>
<evidence type="ECO:0000256" key="2">
    <source>
        <dbReference type="ARBA" id="ARBA00022448"/>
    </source>
</evidence>
<dbReference type="CDD" id="cd03215">
    <property type="entry name" value="ABC_Carb_Monos_II"/>
    <property type="match status" value="1"/>
</dbReference>
<dbReference type="InterPro" id="IPR050107">
    <property type="entry name" value="ABC_carbohydrate_import_ATPase"/>
</dbReference>
<keyword evidence="8" id="KW-0472">Membrane</keyword>
<accession>A0A9D1P658</accession>
<evidence type="ECO:0000313" key="11">
    <source>
        <dbReference type="Proteomes" id="UP000886884"/>
    </source>
</evidence>
<dbReference type="PANTHER" id="PTHR43790:SF9">
    <property type="entry name" value="GALACTOFURANOSE TRANSPORTER ATP-BINDING PROTEIN YTFR"/>
    <property type="match status" value="1"/>
</dbReference>
<reference evidence="10" key="2">
    <citation type="journal article" date="2021" name="PeerJ">
        <title>Extensive microbial diversity within the chicken gut microbiome revealed by metagenomics and culture.</title>
        <authorList>
            <person name="Gilroy R."/>
            <person name="Ravi A."/>
            <person name="Getino M."/>
            <person name="Pursley I."/>
            <person name="Horton D.L."/>
            <person name="Alikhan N.F."/>
            <person name="Baker D."/>
            <person name="Gharbi K."/>
            <person name="Hall N."/>
            <person name="Watson M."/>
            <person name="Adriaenssens E.M."/>
            <person name="Foster-Nyarko E."/>
            <person name="Jarju S."/>
            <person name="Secka A."/>
            <person name="Antonio M."/>
            <person name="Oren A."/>
            <person name="Chaudhuri R.R."/>
            <person name="La Ragione R."/>
            <person name="Hildebrand F."/>
            <person name="Pallen M.J."/>
        </authorList>
    </citation>
    <scope>NUCLEOTIDE SEQUENCE</scope>
    <source>
        <strain evidence="10">CHK183-6373</strain>
    </source>
</reference>
<keyword evidence="6 10" id="KW-0067">ATP-binding</keyword>
<keyword evidence="5" id="KW-0547">Nucleotide-binding</keyword>
<evidence type="ECO:0000259" key="9">
    <source>
        <dbReference type="PROSITE" id="PS50893"/>
    </source>
</evidence>
<evidence type="ECO:0000256" key="8">
    <source>
        <dbReference type="ARBA" id="ARBA00023136"/>
    </source>
</evidence>
<dbReference type="FunFam" id="3.40.50.300:FF:000127">
    <property type="entry name" value="Ribose import ATP-binding protein RbsA"/>
    <property type="match status" value="1"/>
</dbReference>
<evidence type="ECO:0000256" key="4">
    <source>
        <dbReference type="ARBA" id="ARBA00022737"/>
    </source>
</evidence>
<keyword evidence="7" id="KW-1278">Translocase</keyword>
<organism evidence="10 11">
    <name type="scientific">Candidatus Ornithocaccomicrobium faecavium</name>
    <dbReference type="NCBI Taxonomy" id="2840890"/>
    <lineage>
        <taxon>Bacteria</taxon>
        <taxon>Bacillati</taxon>
        <taxon>Bacillota</taxon>
        <taxon>Clostridia</taxon>
        <taxon>Candidatus Ornithocaccomicrobium</taxon>
    </lineage>
</organism>
<dbReference type="SMART" id="SM00382">
    <property type="entry name" value="AAA"/>
    <property type="match status" value="2"/>
</dbReference>
<evidence type="ECO:0000256" key="7">
    <source>
        <dbReference type="ARBA" id="ARBA00022967"/>
    </source>
</evidence>
<dbReference type="AlphaFoldDB" id="A0A9D1P658"/>
<sequence length="494" mass="54308">MSLSMRAITKSFSSNAVLKGVDFALEDGEIRALIGENGAGKTTLMNILGGVLRPDAGVIELDGKRVEFASPRDSLAAGIAFIHQELNLVNDLNVYENLFLGRERVRGAFTDTARMREEARAVLERMGMALDPCAMVRDLDASYKQVVEIARALLFDARVIIMDEPTTSLTEPEIERVFSMMRTVKEQGVSIVFISHKLREVLEICDTYTVLRDGVNVAAGATRETTEAELARHMVGHEVSTRRLAREGGAGEVALEVEGLSQARAFEDVSFSLRAGEILGVTGLLGDGRSELFQTLFGYRKRDAGRVRVFGREMALGNTTQARRAGIGYVPRDRKENGILKDMSILENASIVTLRELSHFLLLDRKRERAEFARNVQELSIRLADENDPITSLSGGNQQKVVLAKWLSAHPRILIFDNPTQGVDVGAKEEIYEIILRLAAQGVAVAVLSSEAQEIIRLCDRVLVMYHGRIAGELAGERMTEHGIMVLATGGEAV</sequence>
<evidence type="ECO:0000256" key="1">
    <source>
        <dbReference type="ARBA" id="ARBA00004202"/>
    </source>
</evidence>
<name>A0A9D1P658_9FIRM</name>
<comment type="caution">
    <text evidence="10">The sequence shown here is derived from an EMBL/GenBank/DDBJ whole genome shotgun (WGS) entry which is preliminary data.</text>
</comment>
<dbReference type="SUPFAM" id="SSF52540">
    <property type="entry name" value="P-loop containing nucleoside triphosphate hydrolases"/>
    <property type="match status" value="2"/>
</dbReference>
<dbReference type="GO" id="GO:0005524">
    <property type="term" value="F:ATP binding"/>
    <property type="evidence" value="ECO:0007669"/>
    <property type="project" value="UniProtKB-KW"/>
</dbReference>
<feature type="domain" description="ABC transporter" evidence="9">
    <location>
        <begin position="3"/>
        <end position="238"/>
    </location>
</feature>
<dbReference type="InterPro" id="IPR003439">
    <property type="entry name" value="ABC_transporter-like_ATP-bd"/>
</dbReference>
<dbReference type="GO" id="GO:0016887">
    <property type="term" value="F:ATP hydrolysis activity"/>
    <property type="evidence" value="ECO:0007669"/>
    <property type="project" value="InterPro"/>
</dbReference>
<protein>
    <submittedName>
        <fullName evidence="10">Sugar ABC transporter ATP-binding protein</fullName>
    </submittedName>
</protein>
<keyword evidence="2" id="KW-0813">Transport</keyword>
<evidence type="ECO:0000256" key="5">
    <source>
        <dbReference type="ARBA" id="ARBA00022741"/>
    </source>
</evidence>
<dbReference type="PROSITE" id="PS00211">
    <property type="entry name" value="ABC_TRANSPORTER_1"/>
    <property type="match status" value="1"/>
</dbReference>
<dbReference type="PROSITE" id="PS50893">
    <property type="entry name" value="ABC_TRANSPORTER_2"/>
    <property type="match status" value="2"/>
</dbReference>
<keyword evidence="4" id="KW-0677">Repeat</keyword>
<proteinExistence type="predicted"/>
<evidence type="ECO:0000313" key="10">
    <source>
        <dbReference type="EMBL" id="HIV26691.1"/>
    </source>
</evidence>
<dbReference type="PANTHER" id="PTHR43790">
    <property type="entry name" value="CARBOHYDRATE TRANSPORT ATP-BINDING PROTEIN MG119-RELATED"/>
    <property type="match status" value="1"/>
</dbReference>
<dbReference type="EMBL" id="DVOT01000034">
    <property type="protein sequence ID" value="HIV26691.1"/>
    <property type="molecule type" value="Genomic_DNA"/>
</dbReference>
<dbReference type="Proteomes" id="UP000886884">
    <property type="component" value="Unassembled WGS sequence"/>
</dbReference>
<reference evidence="10" key="1">
    <citation type="submission" date="2020-10" db="EMBL/GenBank/DDBJ databases">
        <authorList>
            <person name="Gilroy R."/>
        </authorList>
    </citation>
    <scope>NUCLEOTIDE SEQUENCE</scope>
    <source>
        <strain evidence="10">CHK183-6373</strain>
    </source>
</reference>
<dbReference type="InterPro" id="IPR003593">
    <property type="entry name" value="AAA+_ATPase"/>
</dbReference>
<dbReference type="CDD" id="cd03216">
    <property type="entry name" value="ABC_Carb_Monos_I"/>
    <property type="match status" value="1"/>
</dbReference>